<dbReference type="OrthoDB" id="12939at2"/>
<dbReference type="eggNOG" id="ENOG502ZGI0">
    <property type="taxonomic scope" value="Bacteria"/>
</dbReference>
<dbReference type="RefSeq" id="WP_013538049.1">
    <property type="nucleotide sequence ID" value="NC_014926.1"/>
</dbReference>
<sequence length="191" mass="22078">MEFNGENLKIEKVKQALHLVKESLKELEEVEYVVELLGKELEEYKSLVDKESFIPKAKFVKQRIGRLIERMKYVSDESLACVVIRLSLFGDIPPTEKKSIIDYIATYIDGHIRPSDMLFKVDDSTIGIIFPLKNRADLQVILKRLDTMLLNLKAKTYSNRNILLNYKIESFFIEKDCTANSVIERCKGGKE</sequence>
<dbReference type="HOGENOM" id="CLU_1420832_0_0_0"/>
<dbReference type="EMBL" id="CP002444">
    <property type="protein sequence ID" value="ADU97263.1"/>
    <property type="molecule type" value="Genomic_DNA"/>
</dbReference>
<evidence type="ECO:0000313" key="1">
    <source>
        <dbReference type="EMBL" id="ADU97263.1"/>
    </source>
</evidence>
<dbReference type="Proteomes" id="UP000006362">
    <property type="component" value="Chromosome"/>
</dbReference>
<dbReference type="AlphaFoldDB" id="E8T3D1"/>
<proteinExistence type="predicted"/>
<evidence type="ECO:0008006" key="3">
    <source>
        <dbReference type="Google" id="ProtNLM"/>
    </source>
</evidence>
<dbReference type="STRING" id="648996.Theam_1300"/>
<dbReference type="KEGG" id="tam:Theam_1300"/>
<accession>E8T3D1</accession>
<organism evidence="1 2">
    <name type="scientific">Thermovibrio ammonificans (strain DSM 15698 / JCM 12110 / HB-1)</name>
    <dbReference type="NCBI Taxonomy" id="648996"/>
    <lineage>
        <taxon>Bacteria</taxon>
        <taxon>Pseudomonadati</taxon>
        <taxon>Aquificota</taxon>
        <taxon>Aquificia</taxon>
        <taxon>Desulfurobacteriales</taxon>
        <taxon>Desulfurobacteriaceae</taxon>
        <taxon>Thermovibrio</taxon>
    </lineage>
</organism>
<name>E8T3D1_THEA1</name>
<gene>
    <name evidence="1" type="ordered locus">Theam_1300</name>
</gene>
<keyword evidence="2" id="KW-1185">Reference proteome</keyword>
<evidence type="ECO:0000313" key="2">
    <source>
        <dbReference type="Proteomes" id="UP000006362"/>
    </source>
</evidence>
<protein>
    <recommendedName>
        <fullName evidence="3">GGDEF domain-containing protein</fullName>
    </recommendedName>
</protein>
<reference evidence="1" key="1">
    <citation type="submission" date="2011-01" db="EMBL/GenBank/DDBJ databases">
        <title>Complete sequence of chromosome of Thermovibrio ammonificans HB-1.</title>
        <authorList>
            <consortium name="US DOE Joint Genome Institute"/>
            <person name="Lucas S."/>
            <person name="Copeland A."/>
            <person name="Lapidus A."/>
            <person name="Cheng J.-F."/>
            <person name="Goodwin L."/>
            <person name="Pitluck S."/>
            <person name="Davenport K."/>
            <person name="Detter J.C."/>
            <person name="Han C."/>
            <person name="Tapia R."/>
            <person name="Land M."/>
            <person name="Hauser L."/>
            <person name="Kyrpides N."/>
            <person name="Ivanova N."/>
            <person name="Ovchinnikova G."/>
            <person name="Vetriani C."/>
            <person name="Woyke T."/>
        </authorList>
    </citation>
    <scope>NUCLEOTIDE SEQUENCE [LARGE SCALE GENOMIC DNA]</scope>
    <source>
        <strain evidence="1">HB-1</strain>
    </source>
</reference>